<evidence type="ECO:0000313" key="1">
    <source>
        <dbReference type="EMBL" id="KAJ8062628.1"/>
    </source>
</evidence>
<dbReference type="InterPro" id="IPR015943">
    <property type="entry name" value="WD40/YVTN_repeat-like_dom_sf"/>
</dbReference>
<dbReference type="EMBL" id="JAPEIS010000010">
    <property type="protein sequence ID" value="KAJ8062628.1"/>
    <property type="molecule type" value="Genomic_DNA"/>
</dbReference>
<organism evidence="1 2">
    <name type="scientific">Sclerotinia nivalis</name>
    <dbReference type="NCBI Taxonomy" id="352851"/>
    <lineage>
        <taxon>Eukaryota</taxon>
        <taxon>Fungi</taxon>
        <taxon>Dikarya</taxon>
        <taxon>Ascomycota</taxon>
        <taxon>Pezizomycotina</taxon>
        <taxon>Leotiomycetes</taxon>
        <taxon>Helotiales</taxon>
        <taxon>Sclerotiniaceae</taxon>
        <taxon>Sclerotinia</taxon>
    </lineage>
</organism>
<dbReference type="AlphaFoldDB" id="A0A9X0DJ29"/>
<reference evidence="1" key="1">
    <citation type="submission" date="2022-11" db="EMBL/GenBank/DDBJ databases">
        <title>Genome Resource of Sclerotinia nivalis Strain SnTB1, a Plant Pathogen Isolated from American Ginseng.</title>
        <authorList>
            <person name="Fan S."/>
        </authorList>
    </citation>
    <scope>NUCLEOTIDE SEQUENCE</scope>
    <source>
        <strain evidence="1">SnTB1</strain>
    </source>
</reference>
<dbReference type="SMART" id="SM00320">
    <property type="entry name" value="WD40"/>
    <property type="match status" value="4"/>
</dbReference>
<evidence type="ECO:0008006" key="3">
    <source>
        <dbReference type="Google" id="ProtNLM"/>
    </source>
</evidence>
<accession>A0A9X0DJ29</accession>
<evidence type="ECO:0000313" key="2">
    <source>
        <dbReference type="Proteomes" id="UP001152300"/>
    </source>
</evidence>
<proteinExistence type="predicted"/>
<dbReference type="InterPro" id="IPR001680">
    <property type="entry name" value="WD40_rpt"/>
</dbReference>
<dbReference type="InterPro" id="IPR036322">
    <property type="entry name" value="WD40_repeat_dom_sf"/>
</dbReference>
<dbReference type="SUPFAM" id="SSF50978">
    <property type="entry name" value="WD40 repeat-like"/>
    <property type="match status" value="1"/>
</dbReference>
<sequence>MKVVDCITEKLYVWSLIPPALRLRHTLKKNLYKSNEVAFSANGKYFASAYSDIIELWSPVDWTLQTTLHLHSQVSSMLFSHDNKLLVFVSVEGVVQFWDVAVLVLQENLGFQSHSVNNVKFSPDGKLIVCSVSGGTLQLRDPTTWGLKQTLEYPCDSVLELSRYGDKFVVESSRTSFELWKREIYRNREGDGLDEDEDIRELLPSSHHMPCPTPGRLRAPVEVLAVSPNTRFVAICDAVFDQLRLFDTNTGAQAELHEEVPDSRGFDGSYLAFSPDSKILALGSGFGHIYLWDTTAALKTSHAHF</sequence>
<dbReference type="Pfam" id="PF00400">
    <property type="entry name" value="WD40"/>
    <property type="match status" value="2"/>
</dbReference>
<dbReference type="Proteomes" id="UP001152300">
    <property type="component" value="Unassembled WGS sequence"/>
</dbReference>
<dbReference type="PANTHER" id="PTHR19879">
    <property type="entry name" value="TRANSCRIPTION INITIATION FACTOR TFIID"/>
    <property type="match status" value="1"/>
</dbReference>
<protein>
    <recommendedName>
        <fullName evidence="3">WD40 repeat-like protein</fullName>
    </recommendedName>
</protein>
<gene>
    <name evidence="1" type="ORF">OCU04_009151</name>
</gene>
<dbReference type="Gene3D" id="2.130.10.10">
    <property type="entry name" value="YVTN repeat-like/Quinoprotein amine dehydrogenase"/>
    <property type="match status" value="2"/>
</dbReference>
<dbReference type="PANTHER" id="PTHR19879:SF9">
    <property type="entry name" value="TRANSCRIPTION INITIATION FACTOR TFIID SUBUNIT 5"/>
    <property type="match status" value="1"/>
</dbReference>
<name>A0A9X0DJ29_9HELO</name>
<comment type="caution">
    <text evidence="1">The sequence shown here is derived from an EMBL/GenBank/DDBJ whole genome shotgun (WGS) entry which is preliminary data.</text>
</comment>
<keyword evidence="2" id="KW-1185">Reference proteome</keyword>
<dbReference type="OrthoDB" id="10251741at2759"/>